<protein>
    <submittedName>
        <fullName evidence="1">Uncharacterized protein</fullName>
    </submittedName>
</protein>
<organism evidence="1">
    <name type="scientific">Arundo donax</name>
    <name type="common">Giant reed</name>
    <name type="synonym">Donax arundinaceus</name>
    <dbReference type="NCBI Taxonomy" id="35708"/>
    <lineage>
        <taxon>Eukaryota</taxon>
        <taxon>Viridiplantae</taxon>
        <taxon>Streptophyta</taxon>
        <taxon>Embryophyta</taxon>
        <taxon>Tracheophyta</taxon>
        <taxon>Spermatophyta</taxon>
        <taxon>Magnoliopsida</taxon>
        <taxon>Liliopsida</taxon>
        <taxon>Poales</taxon>
        <taxon>Poaceae</taxon>
        <taxon>PACMAD clade</taxon>
        <taxon>Arundinoideae</taxon>
        <taxon>Arundineae</taxon>
        <taxon>Arundo</taxon>
    </lineage>
</organism>
<dbReference type="PROSITE" id="PS51257">
    <property type="entry name" value="PROKAR_LIPOPROTEIN"/>
    <property type="match status" value="1"/>
</dbReference>
<dbReference type="AlphaFoldDB" id="A0A0A9H376"/>
<reference evidence="1" key="1">
    <citation type="submission" date="2014-09" db="EMBL/GenBank/DDBJ databases">
        <authorList>
            <person name="Magalhaes I.L.F."/>
            <person name="Oliveira U."/>
            <person name="Santos F.R."/>
            <person name="Vidigal T.H.D.A."/>
            <person name="Brescovit A.D."/>
            <person name="Santos A.J."/>
        </authorList>
    </citation>
    <scope>NUCLEOTIDE SEQUENCE</scope>
    <source>
        <tissue evidence="1">Shoot tissue taken approximately 20 cm above the soil surface</tissue>
    </source>
</reference>
<proteinExistence type="predicted"/>
<sequence length="38" mass="4017">MGKARIPRSVILLLCFKLLSICSTSLALTASSCNNGSF</sequence>
<name>A0A0A9H376_ARUDO</name>
<dbReference type="EMBL" id="GBRH01166689">
    <property type="protein sequence ID" value="JAE31207.1"/>
    <property type="molecule type" value="Transcribed_RNA"/>
</dbReference>
<reference evidence="1" key="2">
    <citation type="journal article" date="2015" name="Data Brief">
        <title>Shoot transcriptome of the giant reed, Arundo donax.</title>
        <authorList>
            <person name="Barrero R.A."/>
            <person name="Guerrero F.D."/>
            <person name="Moolhuijzen P."/>
            <person name="Goolsby J.A."/>
            <person name="Tidwell J."/>
            <person name="Bellgard S.E."/>
            <person name="Bellgard M.I."/>
        </authorList>
    </citation>
    <scope>NUCLEOTIDE SEQUENCE</scope>
    <source>
        <tissue evidence="1">Shoot tissue taken approximately 20 cm above the soil surface</tissue>
    </source>
</reference>
<evidence type="ECO:0000313" key="1">
    <source>
        <dbReference type="EMBL" id="JAE31207.1"/>
    </source>
</evidence>
<accession>A0A0A9H376</accession>